<comment type="caution">
    <text evidence="1">The sequence shown here is derived from an EMBL/GenBank/DDBJ whole genome shotgun (WGS) entry which is preliminary data.</text>
</comment>
<keyword evidence="2" id="KW-1185">Reference proteome</keyword>
<proteinExistence type="predicted"/>
<protein>
    <submittedName>
        <fullName evidence="1">16398_t:CDS:1</fullName>
    </submittedName>
</protein>
<evidence type="ECO:0000313" key="2">
    <source>
        <dbReference type="Proteomes" id="UP000789920"/>
    </source>
</evidence>
<reference evidence="1" key="1">
    <citation type="submission" date="2021-06" db="EMBL/GenBank/DDBJ databases">
        <authorList>
            <person name="Kallberg Y."/>
            <person name="Tangrot J."/>
            <person name="Rosling A."/>
        </authorList>
    </citation>
    <scope>NUCLEOTIDE SEQUENCE</scope>
    <source>
        <strain evidence="1">MA461A</strain>
    </source>
</reference>
<dbReference type="EMBL" id="CAJVQC010104368">
    <property type="protein sequence ID" value="CAG8832659.1"/>
    <property type="molecule type" value="Genomic_DNA"/>
</dbReference>
<evidence type="ECO:0000313" key="1">
    <source>
        <dbReference type="EMBL" id="CAG8832659.1"/>
    </source>
</evidence>
<organism evidence="1 2">
    <name type="scientific">Racocetra persica</name>
    <dbReference type="NCBI Taxonomy" id="160502"/>
    <lineage>
        <taxon>Eukaryota</taxon>
        <taxon>Fungi</taxon>
        <taxon>Fungi incertae sedis</taxon>
        <taxon>Mucoromycota</taxon>
        <taxon>Glomeromycotina</taxon>
        <taxon>Glomeromycetes</taxon>
        <taxon>Diversisporales</taxon>
        <taxon>Gigasporaceae</taxon>
        <taxon>Racocetra</taxon>
    </lineage>
</organism>
<name>A0ACA9SCS6_9GLOM</name>
<dbReference type="Proteomes" id="UP000789920">
    <property type="component" value="Unassembled WGS sequence"/>
</dbReference>
<gene>
    <name evidence="1" type="ORF">RPERSI_LOCUS28537</name>
</gene>
<accession>A0ACA9SCS6</accession>
<feature type="non-terminal residue" evidence="1">
    <location>
        <position position="172"/>
    </location>
</feature>
<sequence length="172" mass="19427">MIIVSTKPTAQTQYKCIKPKNVSSDSAIPSKSTSGCLAWFPASKFQPNSDPLLAFSWGNYLNILKITVVPSAITDVPSKKRRSERDIRLEFIKMGEWKGMSSIVGIQWLSSQESEHSNIRQRSLVYHDRFSSLLKDLSEDSTSQIDSLRTSATMDLAYYHSLQVYKGKVFLL</sequence>